<dbReference type="AlphaFoldDB" id="A0A165US12"/>
<protein>
    <submittedName>
        <fullName evidence="2">Uncharacterized protein</fullName>
    </submittedName>
</protein>
<gene>
    <name evidence="2" type="ORF">NEOLEDRAFT_1145804</name>
</gene>
<evidence type="ECO:0000313" key="2">
    <source>
        <dbReference type="EMBL" id="KZT28611.1"/>
    </source>
</evidence>
<feature type="compositionally biased region" description="Basic and acidic residues" evidence="1">
    <location>
        <begin position="345"/>
        <end position="355"/>
    </location>
</feature>
<name>A0A165US12_9AGAM</name>
<keyword evidence="3" id="KW-1185">Reference proteome</keyword>
<proteinExistence type="predicted"/>
<dbReference type="OrthoDB" id="10648321at2759"/>
<dbReference type="InParanoid" id="A0A165US12"/>
<sequence>MSSFMQCPHPNCDRCLAMPRMIQAGPQNAPAPKPSVFKSLFKRDSKKATAEEDDGIIDAKYTFVSDEKEQLEYAWSAEEAGCCVVRCRVMVLSRDSGPHASHRGGRMKDVVTTSKTDQSVGYQVSSPSRLGRMRRMVVDTVHRVNVKSPRSSTSIVFRARCGVDMDWKDYLPVTTSKTDQSVGYPVSSPSRLGRMKRMVIQYIELSANDKPPRTSIAFRTGEQMGRPPDDRAVPGLSKHRHTCLMTNVTSMTTRAVERVVWIAAAVSVVIGLGQAPSSTDIERSPERNYYPEEHTLRLGEVAAESVHRVNNPLVLFNSTISRYTLRDILSPDTHTQANLASLLTDPDHDKDDTGDLKQTAPPQPHVPSCCSVSVDLSLGHSVWTRRGGRDFGPRLFTYPRRPKRRRREGMSWGGLPHIQTAILEKLGPEVAPVSPIAFLFGIDC</sequence>
<dbReference type="EMBL" id="KV425557">
    <property type="protein sequence ID" value="KZT28611.1"/>
    <property type="molecule type" value="Genomic_DNA"/>
</dbReference>
<evidence type="ECO:0000256" key="1">
    <source>
        <dbReference type="SAM" id="MobiDB-lite"/>
    </source>
</evidence>
<organism evidence="2 3">
    <name type="scientific">Neolentinus lepideus HHB14362 ss-1</name>
    <dbReference type="NCBI Taxonomy" id="1314782"/>
    <lineage>
        <taxon>Eukaryota</taxon>
        <taxon>Fungi</taxon>
        <taxon>Dikarya</taxon>
        <taxon>Basidiomycota</taxon>
        <taxon>Agaricomycotina</taxon>
        <taxon>Agaricomycetes</taxon>
        <taxon>Gloeophyllales</taxon>
        <taxon>Gloeophyllaceae</taxon>
        <taxon>Neolentinus</taxon>
    </lineage>
</organism>
<evidence type="ECO:0000313" key="3">
    <source>
        <dbReference type="Proteomes" id="UP000076761"/>
    </source>
</evidence>
<dbReference type="Proteomes" id="UP000076761">
    <property type="component" value="Unassembled WGS sequence"/>
</dbReference>
<reference evidence="2 3" key="1">
    <citation type="journal article" date="2016" name="Mol. Biol. Evol.">
        <title>Comparative Genomics of Early-Diverging Mushroom-Forming Fungi Provides Insights into the Origins of Lignocellulose Decay Capabilities.</title>
        <authorList>
            <person name="Nagy L.G."/>
            <person name="Riley R."/>
            <person name="Tritt A."/>
            <person name="Adam C."/>
            <person name="Daum C."/>
            <person name="Floudas D."/>
            <person name="Sun H."/>
            <person name="Yadav J.S."/>
            <person name="Pangilinan J."/>
            <person name="Larsson K.H."/>
            <person name="Matsuura K."/>
            <person name="Barry K."/>
            <person name="Labutti K."/>
            <person name="Kuo R."/>
            <person name="Ohm R.A."/>
            <person name="Bhattacharya S.S."/>
            <person name="Shirouzu T."/>
            <person name="Yoshinaga Y."/>
            <person name="Martin F.M."/>
            <person name="Grigoriev I.V."/>
            <person name="Hibbett D.S."/>
        </authorList>
    </citation>
    <scope>NUCLEOTIDE SEQUENCE [LARGE SCALE GENOMIC DNA]</scope>
    <source>
        <strain evidence="2 3">HHB14362 ss-1</strain>
    </source>
</reference>
<feature type="region of interest" description="Disordered" evidence="1">
    <location>
        <begin position="343"/>
        <end position="367"/>
    </location>
</feature>
<accession>A0A165US12</accession>